<evidence type="ECO:0000259" key="1">
    <source>
        <dbReference type="Pfam" id="PF01471"/>
    </source>
</evidence>
<accession>A0A255ZXF5</accession>
<dbReference type="InterPro" id="IPR036365">
    <property type="entry name" value="PGBD-like_sf"/>
</dbReference>
<sequence>MKIFMQIFTFSASQLRQLLELNSFPYSRTEKLIFGLRGCLATAANPASFKTEHKIQATEVNYENPRCLIGIFNPLTEKMALYPGSTVPHLKYMKKQQAGTGRANAMQSGFYAYYEKGFHNPSINGAHQALRLATNIVLRRTTNDLVFANDDAIEIGNPNDNIHAAYGESLSGGYSSAGCQVILGLPNSKGRNFAPNTSYWKLFHDAVYKDSPAQNRFCYALFRGADAQFIAQNPEAIQIRLRFGSKGPHVIQLQKRLQELGLFQTNIDGDFGRNTLLAVLAFQKLHFPAKDIDGVVGKQTALKLNLNLPTL</sequence>
<evidence type="ECO:0000313" key="3">
    <source>
        <dbReference type="Proteomes" id="UP000216035"/>
    </source>
</evidence>
<dbReference type="Proteomes" id="UP000216035">
    <property type="component" value="Unassembled WGS sequence"/>
</dbReference>
<dbReference type="RefSeq" id="WP_094485817.1">
    <property type="nucleotide sequence ID" value="NZ_NOXX01000179.1"/>
</dbReference>
<feature type="domain" description="Peptidoglycan binding-like" evidence="1">
    <location>
        <begin position="247"/>
        <end position="301"/>
    </location>
</feature>
<dbReference type="Pfam" id="PF01471">
    <property type="entry name" value="PG_binding_1"/>
    <property type="match status" value="1"/>
</dbReference>
<dbReference type="Gene3D" id="1.10.101.10">
    <property type="entry name" value="PGBD-like superfamily/PGBD"/>
    <property type="match status" value="1"/>
</dbReference>
<gene>
    <name evidence="2" type="ORF">CHX27_05795</name>
</gene>
<comment type="caution">
    <text evidence="2">The sequence shown here is derived from an EMBL/GenBank/DDBJ whole genome shotgun (WGS) entry which is preliminary data.</text>
</comment>
<dbReference type="EMBL" id="NOXX01000179">
    <property type="protein sequence ID" value="OYQ45574.1"/>
    <property type="molecule type" value="Genomic_DNA"/>
</dbReference>
<name>A0A255ZXF5_9FLAO</name>
<evidence type="ECO:0000313" key="2">
    <source>
        <dbReference type="EMBL" id="OYQ45574.1"/>
    </source>
</evidence>
<protein>
    <recommendedName>
        <fullName evidence="1">Peptidoglycan binding-like domain-containing protein</fullName>
    </recommendedName>
</protein>
<dbReference type="AlphaFoldDB" id="A0A255ZXF5"/>
<proteinExistence type="predicted"/>
<dbReference type="InterPro" id="IPR002477">
    <property type="entry name" value="Peptidoglycan-bd-like"/>
</dbReference>
<dbReference type="OrthoDB" id="5623159at2"/>
<organism evidence="2 3">
    <name type="scientific">Flavobacterium aurantiibacter</name>
    <dbReference type="NCBI Taxonomy" id="2023067"/>
    <lineage>
        <taxon>Bacteria</taxon>
        <taxon>Pseudomonadati</taxon>
        <taxon>Bacteroidota</taxon>
        <taxon>Flavobacteriia</taxon>
        <taxon>Flavobacteriales</taxon>
        <taxon>Flavobacteriaceae</taxon>
        <taxon>Flavobacterium</taxon>
    </lineage>
</organism>
<keyword evidence="3" id="KW-1185">Reference proteome</keyword>
<reference evidence="2 3" key="1">
    <citation type="submission" date="2017-07" db="EMBL/GenBank/DDBJ databases">
        <title>Flavobacterium cyanobacteriorum sp. nov., isolated from cyanobacterial aggregates in a eutrophic lake.</title>
        <authorList>
            <person name="Cai H."/>
        </authorList>
    </citation>
    <scope>NUCLEOTIDE SEQUENCE [LARGE SCALE GENOMIC DNA]</scope>
    <source>
        <strain evidence="2 3">TH167</strain>
    </source>
</reference>
<dbReference type="SUPFAM" id="SSF47090">
    <property type="entry name" value="PGBD-like"/>
    <property type="match status" value="1"/>
</dbReference>
<dbReference type="InterPro" id="IPR036366">
    <property type="entry name" value="PGBDSf"/>
</dbReference>